<evidence type="ECO:0000313" key="4">
    <source>
        <dbReference type="Proteomes" id="UP000216961"/>
    </source>
</evidence>
<name>A0AA91TVG2_NIACI</name>
<dbReference type="InterPro" id="IPR048276">
    <property type="entry name" value="Phage_tail-like_C"/>
</dbReference>
<dbReference type="Proteomes" id="UP000216961">
    <property type="component" value="Unassembled WGS sequence"/>
</dbReference>
<dbReference type="InterPro" id="IPR008841">
    <property type="entry name" value="Siphovirus-type_tail_N"/>
</dbReference>
<dbReference type="Pfam" id="PF05709">
    <property type="entry name" value="Sipho_tail"/>
    <property type="match status" value="1"/>
</dbReference>
<feature type="domain" description="Siphovirus-type tail component RIFT-related" evidence="1">
    <location>
        <begin position="31"/>
        <end position="128"/>
    </location>
</feature>
<evidence type="ECO:0000259" key="1">
    <source>
        <dbReference type="Pfam" id="PF05709"/>
    </source>
</evidence>
<sequence length="254" mass="30011">MIRESLYFEFAGVRSTRFNIMNVSVSNSLFNEPLMSNRTINEVSIRGRDKPYFIDIEKSPLSFQLSFYFDDKWDDKQIHEVIKWLNVDYYQPLSFSENLDKVYYCMPVESTELIHNGLKQGYITLTMRCDSPYVYGRQSTTRWYECKNSPTTLEIINLGHETIYPLIYISKLDDGNVEITNLSRANNVLKIVSLNKNEKVMINGENQIIETNLPNIYRYDNFNDFYLPLYVGKNRIQISGNCKIKFQYRFKFVS</sequence>
<dbReference type="AlphaFoldDB" id="A0AA91TVG2"/>
<dbReference type="Gene3D" id="2.40.30.200">
    <property type="match status" value="1"/>
</dbReference>
<gene>
    <name evidence="3" type="ORF">CHH57_01510</name>
</gene>
<protein>
    <recommendedName>
        <fullName evidence="5">Phage tail protein</fullName>
    </recommendedName>
</protein>
<accession>A0AA91TVG2</accession>
<dbReference type="EMBL" id="NPBQ01000013">
    <property type="protein sequence ID" value="PAD85015.1"/>
    <property type="molecule type" value="Genomic_DNA"/>
</dbReference>
<evidence type="ECO:0000313" key="3">
    <source>
        <dbReference type="EMBL" id="PAD85015.1"/>
    </source>
</evidence>
<dbReference type="Pfam" id="PF20753">
    <property type="entry name" value="DUF6558_C"/>
    <property type="match status" value="1"/>
</dbReference>
<proteinExistence type="predicted"/>
<dbReference type="RefSeq" id="WP_095328557.1">
    <property type="nucleotide sequence ID" value="NZ_NPBQ01000013.1"/>
</dbReference>
<feature type="domain" description="Phage tail-like C-terminal" evidence="2">
    <location>
        <begin position="153"/>
        <end position="248"/>
    </location>
</feature>
<evidence type="ECO:0008006" key="5">
    <source>
        <dbReference type="Google" id="ProtNLM"/>
    </source>
</evidence>
<reference evidence="3 4" key="1">
    <citation type="submission" date="2017-07" db="EMBL/GenBank/DDBJ databases">
        <title>Isolation and whole genome analysis of endospore-forming bacteria from heroin.</title>
        <authorList>
            <person name="Kalinowski J."/>
            <person name="Ahrens B."/>
            <person name="Al-Dilaimi A."/>
            <person name="Winkler A."/>
            <person name="Wibberg D."/>
            <person name="Schleenbecker U."/>
            <person name="Ruckert C."/>
            <person name="Wolfel R."/>
            <person name="Grass G."/>
        </authorList>
    </citation>
    <scope>NUCLEOTIDE SEQUENCE [LARGE SCALE GENOMIC DNA]</scope>
    <source>
        <strain evidence="3 4">7521-2</strain>
    </source>
</reference>
<evidence type="ECO:0000259" key="2">
    <source>
        <dbReference type="Pfam" id="PF20753"/>
    </source>
</evidence>
<organism evidence="3 4">
    <name type="scientific">Niallia circulans</name>
    <name type="common">Bacillus circulans</name>
    <dbReference type="NCBI Taxonomy" id="1397"/>
    <lineage>
        <taxon>Bacteria</taxon>
        <taxon>Bacillati</taxon>
        <taxon>Bacillota</taxon>
        <taxon>Bacilli</taxon>
        <taxon>Bacillales</taxon>
        <taxon>Bacillaceae</taxon>
        <taxon>Niallia</taxon>
    </lineage>
</organism>
<comment type="caution">
    <text evidence="3">The sequence shown here is derived from an EMBL/GenBank/DDBJ whole genome shotgun (WGS) entry which is preliminary data.</text>
</comment>